<dbReference type="AlphaFoldDB" id="A0A699Z9E4"/>
<reference evidence="2 3" key="1">
    <citation type="submission" date="2020-02" db="EMBL/GenBank/DDBJ databases">
        <title>Draft genome sequence of Haematococcus lacustris strain NIES-144.</title>
        <authorList>
            <person name="Morimoto D."/>
            <person name="Nakagawa S."/>
            <person name="Yoshida T."/>
            <person name="Sawayama S."/>
        </authorList>
    </citation>
    <scope>NUCLEOTIDE SEQUENCE [LARGE SCALE GENOMIC DNA]</scope>
    <source>
        <strain evidence="2 3">NIES-144</strain>
    </source>
</reference>
<protein>
    <submittedName>
        <fullName evidence="2">Uncharacterized protein</fullName>
    </submittedName>
</protein>
<sequence>MRKLLATLIATAAVPPWPQKTCHSCCALSQSCWHPDREQQPARPPGLTWRAPWTSQPAGGQAMPQSLHCQQPERVYARQQRLVVAARG</sequence>
<keyword evidence="3" id="KW-1185">Reference proteome</keyword>
<gene>
    <name evidence="2" type="ORF">HaLaN_14776</name>
</gene>
<organism evidence="2 3">
    <name type="scientific">Haematococcus lacustris</name>
    <name type="common">Green alga</name>
    <name type="synonym">Haematococcus pluvialis</name>
    <dbReference type="NCBI Taxonomy" id="44745"/>
    <lineage>
        <taxon>Eukaryota</taxon>
        <taxon>Viridiplantae</taxon>
        <taxon>Chlorophyta</taxon>
        <taxon>core chlorophytes</taxon>
        <taxon>Chlorophyceae</taxon>
        <taxon>CS clade</taxon>
        <taxon>Chlamydomonadales</taxon>
        <taxon>Haematococcaceae</taxon>
        <taxon>Haematococcus</taxon>
    </lineage>
</organism>
<dbReference type="EMBL" id="BLLF01001240">
    <property type="protein sequence ID" value="GFH18040.1"/>
    <property type="molecule type" value="Genomic_DNA"/>
</dbReference>
<comment type="caution">
    <text evidence="2">The sequence shown here is derived from an EMBL/GenBank/DDBJ whole genome shotgun (WGS) entry which is preliminary data.</text>
</comment>
<evidence type="ECO:0000256" key="1">
    <source>
        <dbReference type="SAM" id="MobiDB-lite"/>
    </source>
</evidence>
<feature type="region of interest" description="Disordered" evidence="1">
    <location>
        <begin position="36"/>
        <end position="65"/>
    </location>
</feature>
<evidence type="ECO:0000313" key="3">
    <source>
        <dbReference type="Proteomes" id="UP000485058"/>
    </source>
</evidence>
<name>A0A699Z9E4_HAELA</name>
<dbReference type="Proteomes" id="UP000485058">
    <property type="component" value="Unassembled WGS sequence"/>
</dbReference>
<accession>A0A699Z9E4</accession>
<proteinExistence type="predicted"/>
<dbReference type="PROSITE" id="PS51257">
    <property type="entry name" value="PROKAR_LIPOPROTEIN"/>
    <property type="match status" value="1"/>
</dbReference>
<feature type="compositionally biased region" description="Polar residues" evidence="1">
    <location>
        <begin position="53"/>
        <end position="65"/>
    </location>
</feature>
<evidence type="ECO:0000313" key="2">
    <source>
        <dbReference type="EMBL" id="GFH18040.1"/>
    </source>
</evidence>